<accession>A0A836D3K9</accession>
<proteinExistence type="inferred from homology"/>
<evidence type="ECO:0000313" key="5">
    <source>
        <dbReference type="Proteomes" id="UP000664991"/>
    </source>
</evidence>
<evidence type="ECO:0008006" key="6">
    <source>
        <dbReference type="Google" id="ProtNLM"/>
    </source>
</evidence>
<organism evidence="4 5">
    <name type="scientific">Ovis aries</name>
    <name type="common">Sheep</name>
    <dbReference type="NCBI Taxonomy" id="9940"/>
    <lineage>
        <taxon>Eukaryota</taxon>
        <taxon>Metazoa</taxon>
        <taxon>Chordata</taxon>
        <taxon>Craniata</taxon>
        <taxon>Vertebrata</taxon>
        <taxon>Euteleostomi</taxon>
        <taxon>Mammalia</taxon>
        <taxon>Eutheria</taxon>
        <taxon>Laurasiatheria</taxon>
        <taxon>Artiodactyla</taxon>
        <taxon>Ruminantia</taxon>
        <taxon>Pecora</taxon>
        <taxon>Bovidae</taxon>
        <taxon>Caprinae</taxon>
        <taxon>Ovis</taxon>
    </lineage>
</organism>
<feature type="coiled-coil region" evidence="3">
    <location>
        <begin position="289"/>
        <end position="316"/>
    </location>
</feature>
<protein>
    <recommendedName>
        <fullName evidence="6">Protein FAM81B</fullName>
    </recommendedName>
</protein>
<gene>
    <name evidence="4" type="ORF">JEQ12_017108</name>
</gene>
<evidence type="ECO:0000256" key="2">
    <source>
        <dbReference type="ARBA" id="ARBA00046344"/>
    </source>
</evidence>
<dbReference type="PANTHER" id="PTHR22420">
    <property type="entry name" value="PROTEIN FAM81A"/>
    <property type="match status" value="1"/>
</dbReference>
<dbReference type="Proteomes" id="UP000664991">
    <property type="component" value="Unassembled WGS sequence"/>
</dbReference>
<dbReference type="InterPro" id="IPR029619">
    <property type="entry name" value="FAM81"/>
</dbReference>
<sequence>MLLMPGKQQRKESSRAECPKKDFRETGIMVKDDPGKMIKCLSEEFEATDASKVNHLYLHVLAQLPTQLLTDCCPDSATSSGLYPPWISINKYSPYVLESLSIVKEALVESSSAEDTALCRHPELGRPVAHRHLWVRFSPAKMSTKNSTDLVEYVDKGHSFLPAIPNTQRSQLEDRLNNQDRTIAFLLEQAFRIKEDISACLQGTHGFRKEESLARKLLENHIQTITSIVKKLSQNIEMIEEQIKARDLVATGTNFAVQDLSNKHLQGVGDLRGRVARCDSSIMKLSGDIHFIRNEHQQLEKTIQEMISSLQTVSKNLDMKVMQLLEKIEASSSEQISSLKMVQGDYRHEMNLLEFKFNSLSLNLYEEMENHQKRTENQVIKYEQEQLSRANQCLALLQEKLDMSEKNMEEKLLKLSTKLENFINTEKYEADLNKIKHTENKLSKKMSQLEKHIWDELEKMQDEYQSGFKSIHDSLNSLQRIQKTKMDLEKYKVQKDLKKLQRKIAELQES</sequence>
<reference evidence="4 5" key="1">
    <citation type="submission" date="2020-12" db="EMBL/GenBank/DDBJ databases">
        <title>De novo assembly of Tibetan sheep genome.</title>
        <authorList>
            <person name="Li X."/>
        </authorList>
    </citation>
    <scope>NUCLEOTIDE SEQUENCE [LARGE SCALE GENOMIC DNA]</scope>
    <source>
        <tissue evidence="4">Heart</tissue>
    </source>
</reference>
<dbReference type="EMBL" id="JAEMGP010000005">
    <property type="protein sequence ID" value="KAG5209543.1"/>
    <property type="molecule type" value="Genomic_DNA"/>
</dbReference>
<evidence type="ECO:0000256" key="3">
    <source>
        <dbReference type="SAM" id="Coils"/>
    </source>
</evidence>
<dbReference type="AlphaFoldDB" id="A0A836D3K9"/>
<evidence type="ECO:0000313" key="4">
    <source>
        <dbReference type="EMBL" id="KAG5209543.1"/>
    </source>
</evidence>
<comment type="similarity">
    <text evidence="2">Belongs to the FAM81 family.</text>
</comment>
<comment type="caution">
    <text evidence="4">The sequence shown here is derived from an EMBL/GenBank/DDBJ whole genome shotgun (WGS) entry which is preliminary data.</text>
</comment>
<feature type="coiled-coil region" evidence="3">
    <location>
        <begin position="365"/>
        <end position="452"/>
    </location>
</feature>
<evidence type="ECO:0000256" key="1">
    <source>
        <dbReference type="ARBA" id="ARBA00023054"/>
    </source>
</evidence>
<name>A0A836D3K9_SHEEP</name>
<keyword evidence="1 3" id="KW-0175">Coiled coil</keyword>
<dbReference type="PANTHER" id="PTHR22420:SF5">
    <property type="entry name" value="PROTEIN FAM81B"/>
    <property type="match status" value="1"/>
</dbReference>